<organism evidence="1 2">
    <name type="scientific">Desertifilum tharense IPPAS B-1220</name>
    <dbReference type="NCBI Taxonomy" id="1781255"/>
    <lineage>
        <taxon>Bacteria</taxon>
        <taxon>Bacillati</taxon>
        <taxon>Cyanobacteriota</taxon>
        <taxon>Cyanophyceae</taxon>
        <taxon>Desertifilales</taxon>
        <taxon>Desertifilaceae</taxon>
        <taxon>Desertifilum</taxon>
    </lineage>
</organism>
<evidence type="ECO:0000313" key="2">
    <source>
        <dbReference type="Proteomes" id="UP000095472"/>
    </source>
</evidence>
<keyword evidence="1" id="KW-0723">Serine/threonine-protein kinase</keyword>
<reference evidence="1 2" key="1">
    <citation type="journal article" date="2016" name="Genome Announc.">
        <title>Draft Genome Sequence of the Thermotolerant Cyanobacterium Desertifilum sp. IPPAS B-1220.</title>
        <authorList>
            <person name="Mironov K.S."/>
            <person name="Sinetova M.A."/>
            <person name="Bolatkhan K."/>
            <person name="Zayadan B.K."/>
            <person name="Ustinova V.V."/>
            <person name="Kupriyanova E.V."/>
            <person name="Skrypnik A.N."/>
            <person name="Gogoleva N.E."/>
            <person name="Gogolev Y.V."/>
            <person name="Los D.A."/>
        </authorList>
    </citation>
    <scope>NUCLEOTIDE SEQUENCE [LARGE SCALE GENOMIC DNA]</scope>
    <source>
        <strain evidence="1 2">IPPAS B-1220</strain>
    </source>
</reference>
<sequence>MVELIGYQILEQLYASTKTLVYRCQGASDAQPVIIKLLQDEYPSFSELVQFRNQYAIASSLNLPNIIQLYRLEPYRNGYALVMEDFGGISLKQWIDAQSARSIADFLNIAIQLAQVLEQLYQHRVIHKDIKPTNILINPQTQQVKLIDFSLASLLPRETQTIQNLNILEGTLAYISPEQTGRMNRGIDYRTDFYSLGATFYELLTGQLPFELDDPIELVHAHLAKAAPLAHQINPEVPTVLSAIVSKLMAKNAEDRYQSALGLIRDLETCRLQLRETGRIEEFEIARQDVSDRFLIPEKLYESHRRSPNPPRCL</sequence>
<name>A0ACD5GVA5_9CYAN</name>
<keyword evidence="1" id="KW-0418">Kinase</keyword>
<gene>
    <name evidence="1" type="ORF">BH720_001625</name>
</gene>
<keyword evidence="1" id="KW-0808">Transferase</keyword>
<evidence type="ECO:0000313" key="1">
    <source>
        <dbReference type="EMBL" id="XPM64712.1"/>
    </source>
</evidence>
<proteinExistence type="predicted"/>
<accession>A0ACD5GVA5</accession>
<keyword evidence="2" id="KW-1185">Reference proteome</keyword>
<protein>
    <submittedName>
        <fullName evidence="1">Serine/threonine protein kinase</fullName>
        <ecNumber evidence="1">2.7.11.1</ecNumber>
    </submittedName>
</protein>
<dbReference type="EMBL" id="CP182909">
    <property type="protein sequence ID" value="XPM64712.1"/>
    <property type="molecule type" value="Genomic_DNA"/>
</dbReference>
<dbReference type="EC" id="2.7.11.1" evidence="1"/>
<dbReference type="Proteomes" id="UP000095472">
    <property type="component" value="Chromosome"/>
</dbReference>